<feature type="domain" description="IclR-ED" evidence="5">
    <location>
        <begin position="67"/>
        <end position="250"/>
    </location>
</feature>
<dbReference type="EMBL" id="JAOYFC010000001">
    <property type="protein sequence ID" value="MCV6823516.1"/>
    <property type="molecule type" value="Genomic_DNA"/>
</dbReference>
<dbReference type="InterPro" id="IPR005471">
    <property type="entry name" value="Tscrpt_reg_IclR_N"/>
</dbReference>
<gene>
    <name evidence="6" type="ORF">OH136_03015</name>
</gene>
<dbReference type="GO" id="GO:0003700">
    <property type="term" value="F:DNA-binding transcription factor activity"/>
    <property type="evidence" value="ECO:0007669"/>
    <property type="project" value="TreeGrafter"/>
</dbReference>
<keyword evidence="3" id="KW-0804">Transcription</keyword>
<dbReference type="PROSITE" id="PS51078">
    <property type="entry name" value="ICLR_ED"/>
    <property type="match status" value="1"/>
</dbReference>
<dbReference type="PANTHER" id="PTHR30136:SF24">
    <property type="entry name" value="HTH-TYPE TRANSCRIPTIONAL REPRESSOR ALLR"/>
    <property type="match status" value="1"/>
</dbReference>
<dbReference type="Pfam" id="PF09339">
    <property type="entry name" value="HTH_IclR"/>
    <property type="match status" value="1"/>
</dbReference>
<protein>
    <submittedName>
        <fullName evidence="6">IclR family transcriptional regulator</fullName>
    </submittedName>
</protein>
<evidence type="ECO:0000256" key="3">
    <source>
        <dbReference type="ARBA" id="ARBA00023163"/>
    </source>
</evidence>
<dbReference type="InterPro" id="IPR014757">
    <property type="entry name" value="Tscrpt_reg_IclR_C"/>
</dbReference>
<sequence length="255" mass="27960">MSGEGTIAKACAVLDQVAAFQRPVRYSELLENSPFPKATLYRILQSLSNQGMLTYNKDAQTYSMGVRLVRLAHSAWTQASLAPIARPHIDKLAEKVHETIHLAQLDNGQVLFVDKRQSNGSFDTLARAGRVAPSYCTGVGKAMLAFMSEDRRERALKQQSFMAYTPSTHILAATLNKELKQVQSEGVAFDREEHEQGIISIAAPILAANDTVIGAISIATSTSRRSLDDLEQLKPVLKQTAAQISTEASNWQFPS</sequence>
<reference evidence="6" key="1">
    <citation type="submission" date="2022-10" db="EMBL/GenBank/DDBJ databases">
        <authorList>
            <person name="Yue Y."/>
        </authorList>
    </citation>
    <scope>NUCLEOTIDE SEQUENCE</scope>
    <source>
        <strain evidence="6">Z654</strain>
    </source>
</reference>
<evidence type="ECO:0000256" key="2">
    <source>
        <dbReference type="ARBA" id="ARBA00023125"/>
    </source>
</evidence>
<feature type="domain" description="HTH iclR-type" evidence="4">
    <location>
        <begin position="4"/>
        <end position="66"/>
    </location>
</feature>
<organism evidence="6 7">
    <name type="scientific">Halocynthiibacter halioticoli</name>
    <dbReference type="NCBI Taxonomy" id="2986804"/>
    <lineage>
        <taxon>Bacteria</taxon>
        <taxon>Pseudomonadati</taxon>
        <taxon>Pseudomonadota</taxon>
        <taxon>Alphaproteobacteria</taxon>
        <taxon>Rhodobacterales</taxon>
        <taxon>Paracoccaceae</taxon>
        <taxon>Halocynthiibacter</taxon>
    </lineage>
</organism>
<dbReference type="InterPro" id="IPR050707">
    <property type="entry name" value="HTH_MetabolicPath_Reg"/>
</dbReference>
<accession>A0AAE3IZT1</accession>
<dbReference type="GO" id="GO:0045892">
    <property type="term" value="P:negative regulation of DNA-templated transcription"/>
    <property type="evidence" value="ECO:0007669"/>
    <property type="project" value="TreeGrafter"/>
</dbReference>
<evidence type="ECO:0000259" key="5">
    <source>
        <dbReference type="PROSITE" id="PS51078"/>
    </source>
</evidence>
<name>A0AAE3IZT1_9RHOB</name>
<dbReference type="InterPro" id="IPR036390">
    <property type="entry name" value="WH_DNA-bd_sf"/>
</dbReference>
<dbReference type="InterPro" id="IPR029016">
    <property type="entry name" value="GAF-like_dom_sf"/>
</dbReference>
<comment type="caution">
    <text evidence="6">The sequence shown here is derived from an EMBL/GenBank/DDBJ whole genome shotgun (WGS) entry which is preliminary data.</text>
</comment>
<dbReference type="RefSeq" id="WP_263952359.1">
    <property type="nucleotide sequence ID" value="NZ_JAOYFC010000001.1"/>
</dbReference>
<evidence type="ECO:0000313" key="7">
    <source>
        <dbReference type="Proteomes" id="UP001208041"/>
    </source>
</evidence>
<dbReference type="PROSITE" id="PS51077">
    <property type="entry name" value="HTH_ICLR"/>
    <property type="match status" value="1"/>
</dbReference>
<dbReference type="SUPFAM" id="SSF55781">
    <property type="entry name" value="GAF domain-like"/>
    <property type="match status" value="1"/>
</dbReference>
<evidence type="ECO:0000256" key="1">
    <source>
        <dbReference type="ARBA" id="ARBA00023015"/>
    </source>
</evidence>
<dbReference type="Gene3D" id="1.10.10.10">
    <property type="entry name" value="Winged helix-like DNA-binding domain superfamily/Winged helix DNA-binding domain"/>
    <property type="match status" value="1"/>
</dbReference>
<keyword evidence="7" id="KW-1185">Reference proteome</keyword>
<evidence type="ECO:0000259" key="4">
    <source>
        <dbReference type="PROSITE" id="PS51077"/>
    </source>
</evidence>
<proteinExistence type="predicted"/>
<evidence type="ECO:0000313" key="6">
    <source>
        <dbReference type="EMBL" id="MCV6823516.1"/>
    </source>
</evidence>
<keyword evidence="1" id="KW-0805">Transcription regulation</keyword>
<dbReference type="Gene3D" id="3.30.450.40">
    <property type="match status" value="1"/>
</dbReference>
<dbReference type="SMART" id="SM00346">
    <property type="entry name" value="HTH_ICLR"/>
    <property type="match status" value="1"/>
</dbReference>
<dbReference type="GO" id="GO:0003677">
    <property type="term" value="F:DNA binding"/>
    <property type="evidence" value="ECO:0007669"/>
    <property type="project" value="UniProtKB-KW"/>
</dbReference>
<dbReference type="AlphaFoldDB" id="A0AAE3IZT1"/>
<keyword evidence="2" id="KW-0238">DNA-binding</keyword>
<dbReference type="PANTHER" id="PTHR30136">
    <property type="entry name" value="HELIX-TURN-HELIX TRANSCRIPTIONAL REGULATOR, ICLR FAMILY"/>
    <property type="match status" value="1"/>
</dbReference>
<dbReference type="Pfam" id="PF01614">
    <property type="entry name" value="IclR_C"/>
    <property type="match status" value="1"/>
</dbReference>
<dbReference type="Proteomes" id="UP001208041">
    <property type="component" value="Unassembled WGS sequence"/>
</dbReference>
<dbReference type="SUPFAM" id="SSF46785">
    <property type="entry name" value="Winged helix' DNA-binding domain"/>
    <property type="match status" value="1"/>
</dbReference>
<dbReference type="InterPro" id="IPR036388">
    <property type="entry name" value="WH-like_DNA-bd_sf"/>
</dbReference>